<dbReference type="EMBL" id="VSRR010001642">
    <property type="protein sequence ID" value="MPC26739.1"/>
    <property type="molecule type" value="Genomic_DNA"/>
</dbReference>
<name>A0A5B7E025_PORTR</name>
<protein>
    <submittedName>
        <fullName evidence="1">Uncharacterized protein</fullName>
    </submittedName>
</protein>
<comment type="caution">
    <text evidence="1">The sequence shown here is derived from an EMBL/GenBank/DDBJ whole genome shotgun (WGS) entry which is preliminary data.</text>
</comment>
<accession>A0A5B7E025</accession>
<evidence type="ECO:0000313" key="2">
    <source>
        <dbReference type="Proteomes" id="UP000324222"/>
    </source>
</evidence>
<keyword evidence="2" id="KW-1185">Reference proteome</keyword>
<organism evidence="1 2">
    <name type="scientific">Portunus trituberculatus</name>
    <name type="common">Swimming crab</name>
    <name type="synonym">Neptunus trituberculatus</name>
    <dbReference type="NCBI Taxonomy" id="210409"/>
    <lineage>
        <taxon>Eukaryota</taxon>
        <taxon>Metazoa</taxon>
        <taxon>Ecdysozoa</taxon>
        <taxon>Arthropoda</taxon>
        <taxon>Crustacea</taxon>
        <taxon>Multicrustacea</taxon>
        <taxon>Malacostraca</taxon>
        <taxon>Eumalacostraca</taxon>
        <taxon>Eucarida</taxon>
        <taxon>Decapoda</taxon>
        <taxon>Pleocyemata</taxon>
        <taxon>Brachyura</taxon>
        <taxon>Eubrachyura</taxon>
        <taxon>Portunoidea</taxon>
        <taxon>Portunidae</taxon>
        <taxon>Portuninae</taxon>
        <taxon>Portunus</taxon>
    </lineage>
</organism>
<reference evidence="1 2" key="1">
    <citation type="submission" date="2019-05" db="EMBL/GenBank/DDBJ databases">
        <title>Another draft genome of Portunus trituberculatus and its Hox gene families provides insights of decapod evolution.</title>
        <authorList>
            <person name="Jeong J.-H."/>
            <person name="Song I."/>
            <person name="Kim S."/>
            <person name="Choi T."/>
            <person name="Kim D."/>
            <person name="Ryu S."/>
            <person name="Kim W."/>
        </authorList>
    </citation>
    <scope>NUCLEOTIDE SEQUENCE [LARGE SCALE GENOMIC DNA]</scope>
    <source>
        <tissue evidence="1">Muscle</tissue>
    </source>
</reference>
<evidence type="ECO:0000313" key="1">
    <source>
        <dbReference type="EMBL" id="MPC26739.1"/>
    </source>
</evidence>
<proteinExistence type="predicted"/>
<dbReference type="AlphaFoldDB" id="A0A5B7E025"/>
<dbReference type="Proteomes" id="UP000324222">
    <property type="component" value="Unassembled WGS sequence"/>
</dbReference>
<gene>
    <name evidence="1" type="ORF">E2C01_019886</name>
</gene>
<sequence>MPAFPCHDPLLTVRPLSPPPYDLMTFTSELFTSSSSSTYP</sequence>